<keyword evidence="10" id="KW-1185">Reference proteome</keyword>
<evidence type="ECO:0000256" key="1">
    <source>
        <dbReference type="ARBA" id="ARBA00004328"/>
    </source>
</evidence>
<comment type="subcellular location">
    <subcellularLocation>
        <location evidence="2">Host endomembrane system</location>
        <topology evidence="2">Peripheral membrane protein</topology>
    </subcellularLocation>
    <subcellularLocation>
        <location evidence="1">Virion</location>
    </subcellularLocation>
</comment>
<evidence type="ECO:0000256" key="5">
    <source>
        <dbReference type="ARBA" id="ARBA00022870"/>
    </source>
</evidence>
<dbReference type="Pfam" id="PF06326">
    <property type="entry name" value="Vesiculo_matrix"/>
    <property type="match status" value="1"/>
</dbReference>
<evidence type="ECO:0000256" key="8">
    <source>
        <dbReference type="SAM" id="MobiDB-lite"/>
    </source>
</evidence>
<dbReference type="GeneID" id="21011855"/>
<evidence type="ECO:0000256" key="4">
    <source>
        <dbReference type="ARBA" id="ARBA00022844"/>
    </source>
</evidence>
<keyword evidence="7" id="KW-0468">Viral matrix protein</keyword>
<keyword evidence="4" id="KW-0946">Virion</keyword>
<proteinExistence type="predicted"/>
<keyword evidence="6" id="KW-0472">Membrane</keyword>
<feature type="compositionally biased region" description="Low complexity" evidence="8">
    <location>
        <begin position="1"/>
        <end position="21"/>
    </location>
</feature>
<evidence type="ECO:0000256" key="2">
    <source>
        <dbReference type="ARBA" id="ARBA00004531"/>
    </source>
</evidence>
<reference evidence="9 10" key="1">
    <citation type="journal article" date="2011" name="J. Gen. Virol.">
        <title>Tibrogargan and Coastal Plains rhabdoviruses: genomic characterization, evolution of novel genes and seroprevalence in Australian livestock.</title>
        <authorList>
            <person name="Gubala A."/>
            <person name="Davis S."/>
            <person name="Weir R."/>
            <person name="Melville L."/>
            <person name="Cowled C."/>
            <person name="Boyle D."/>
        </authorList>
    </citation>
    <scope>NUCLEOTIDE SEQUENCE [LARGE SCALE GENOMIC DNA]</scope>
    <source>
        <strain evidence="9">DPP53</strain>
    </source>
</reference>
<dbReference type="RefSeq" id="YP_009094407.1">
    <property type="nucleotide sequence ID" value="NC_025397.1"/>
</dbReference>
<dbReference type="InterPro" id="IPR009397">
    <property type="entry name" value="Vesiculo_matrix"/>
</dbReference>
<feature type="region of interest" description="Disordered" evidence="8">
    <location>
        <begin position="1"/>
        <end position="25"/>
    </location>
</feature>
<name>D8V082_9RHAB</name>
<dbReference type="Proteomes" id="UP000146944">
    <property type="component" value="Segment"/>
</dbReference>
<dbReference type="GO" id="GO:0039660">
    <property type="term" value="F:structural constituent of virion"/>
    <property type="evidence" value="ECO:0007669"/>
    <property type="project" value="UniProtKB-KW"/>
</dbReference>
<evidence type="ECO:0000256" key="6">
    <source>
        <dbReference type="ARBA" id="ARBA00023136"/>
    </source>
</evidence>
<gene>
    <name evidence="9" type="primary">M</name>
</gene>
<dbReference type="EMBL" id="GQ294473">
    <property type="protein sequence ID" value="ADG86359.1"/>
    <property type="molecule type" value="Viral_cRNA"/>
</dbReference>
<dbReference type="GO" id="GO:0019031">
    <property type="term" value="C:viral envelope"/>
    <property type="evidence" value="ECO:0007669"/>
    <property type="project" value="InterPro"/>
</dbReference>
<evidence type="ECO:0000256" key="3">
    <source>
        <dbReference type="ARBA" id="ARBA00017678"/>
    </source>
</evidence>
<organism evidence="9 10">
    <name type="scientific">Coastal Plains virus</name>
    <dbReference type="NCBI Taxonomy" id="764599"/>
    <lineage>
        <taxon>Viruses</taxon>
        <taxon>Riboviria</taxon>
        <taxon>Orthornavirae</taxon>
        <taxon>Negarnaviricota</taxon>
        <taxon>Haploviricotina</taxon>
        <taxon>Monjiviricetes</taxon>
        <taxon>Mononegavirales</taxon>
        <taxon>Rhabdoviridae</taxon>
        <taxon>Alpharhabdovirinae</taxon>
        <taxon>Tibrovirus</taxon>
        <taxon>Tibrovirus coastal</taxon>
    </lineage>
</organism>
<protein>
    <recommendedName>
        <fullName evidence="3">Matrix protein</fullName>
    </recommendedName>
</protein>
<keyword evidence="5" id="KW-1043">Host membrane</keyword>
<dbReference type="OrthoDB" id="17543at10239"/>
<sequence length="244" mass="27549">MLSKIRSGLSSKKSSKSSISGDDPGEARQMLKWVYQGDTEPPDYHEMYFMSNPSAPPAYSPKRYKPQSAKIVASVEILTRTPIENMNNLINIVETLIDHYDGPILIKPWVITSFLIVVTHMIKEPPKLGVKTSTHKYHNGFSENLKILIHEDFLPDTVAYTYSKNIQTQYRGNPCNLSVTIKIEPTARMGRSVPPIYHLKMPDNRPIPDIADLLRPHGLEGKIIRGELCLTHKSVEDLDEGIEV</sequence>
<dbReference type="KEGG" id="vg:21011855"/>
<evidence type="ECO:0000256" key="7">
    <source>
        <dbReference type="ARBA" id="ARBA00023311"/>
    </source>
</evidence>
<accession>D8V082</accession>
<dbReference type="GO" id="GO:0033645">
    <property type="term" value="C:host cell endomembrane system"/>
    <property type="evidence" value="ECO:0007669"/>
    <property type="project" value="UniProtKB-SubCell"/>
</dbReference>
<evidence type="ECO:0000313" key="9">
    <source>
        <dbReference type="EMBL" id="ADG86359.1"/>
    </source>
</evidence>
<evidence type="ECO:0000313" key="10">
    <source>
        <dbReference type="Proteomes" id="UP000146944"/>
    </source>
</evidence>